<organism evidence="2 3">
    <name type="scientific">Roseospira visakhapatnamensis</name>
    <dbReference type="NCBI Taxonomy" id="390880"/>
    <lineage>
        <taxon>Bacteria</taxon>
        <taxon>Pseudomonadati</taxon>
        <taxon>Pseudomonadota</taxon>
        <taxon>Alphaproteobacteria</taxon>
        <taxon>Rhodospirillales</taxon>
        <taxon>Rhodospirillaceae</taxon>
        <taxon>Roseospira</taxon>
    </lineage>
</organism>
<feature type="signal peptide" evidence="1">
    <location>
        <begin position="1"/>
        <end position="30"/>
    </location>
</feature>
<dbReference type="Proteomes" id="UP000554286">
    <property type="component" value="Unassembled WGS sequence"/>
</dbReference>
<evidence type="ECO:0000313" key="3">
    <source>
        <dbReference type="Proteomes" id="UP000554286"/>
    </source>
</evidence>
<proteinExistence type="predicted"/>
<dbReference type="InterPro" id="IPR045767">
    <property type="entry name" value="DUF6134"/>
</dbReference>
<accession>A0A7W6RBV8</accession>
<dbReference type="Pfam" id="PF19630">
    <property type="entry name" value="DUF6134"/>
    <property type="match status" value="1"/>
</dbReference>
<evidence type="ECO:0000313" key="2">
    <source>
        <dbReference type="EMBL" id="MBB4265545.1"/>
    </source>
</evidence>
<comment type="caution">
    <text evidence="2">The sequence shown here is derived from an EMBL/GenBank/DDBJ whole genome shotgun (WGS) entry which is preliminary data.</text>
</comment>
<dbReference type="RefSeq" id="WP_184043155.1">
    <property type="nucleotide sequence ID" value="NZ_JACIGK010000006.1"/>
</dbReference>
<sequence>MALRSWKRGALGSTLLITIVLALGSNAARAEGVQGGATTAGTFTPERLASLGGTPLALYPNGLSFDVLRNGRVVGSHRTAFRDIGDGLAVSSRMDLSVRLVGIPLYTFTYESTADWRDGRLRSLTAVTDDDGEVKRVTARDADGAFRVEGPNGVARAGAPLFPTNHWHAGVLTQDRVLNTITGRLARVTITPGPVETVGTGTGPRPARRFDYSGAIQVSAWYDAAGRWVKLRFQRGGSTIEYRCRVCGVEAGRADRSQAGTAWRTAGIGGEGGPS</sequence>
<name>A0A7W6RBV8_9PROT</name>
<keyword evidence="3" id="KW-1185">Reference proteome</keyword>
<reference evidence="2 3" key="1">
    <citation type="submission" date="2020-08" db="EMBL/GenBank/DDBJ databases">
        <title>Genome sequencing of Purple Non-Sulfur Bacteria from various extreme environments.</title>
        <authorList>
            <person name="Mayer M."/>
        </authorList>
    </citation>
    <scope>NUCLEOTIDE SEQUENCE [LARGE SCALE GENOMIC DNA]</scope>
    <source>
        <strain evidence="2 3">JA131</strain>
    </source>
</reference>
<evidence type="ECO:0000256" key="1">
    <source>
        <dbReference type="SAM" id="SignalP"/>
    </source>
</evidence>
<evidence type="ECO:0008006" key="4">
    <source>
        <dbReference type="Google" id="ProtNLM"/>
    </source>
</evidence>
<feature type="chain" id="PRO_5030969735" description="YD repeat-containing protein" evidence="1">
    <location>
        <begin position="31"/>
        <end position="275"/>
    </location>
</feature>
<keyword evidence="1" id="KW-0732">Signal</keyword>
<protein>
    <recommendedName>
        <fullName evidence="4">YD repeat-containing protein</fullName>
    </recommendedName>
</protein>
<gene>
    <name evidence="2" type="ORF">GGD89_001164</name>
</gene>
<dbReference type="EMBL" id="JACIGK010000006">
    <property type="protein sequence ID" value="MBB4265545.1"/>
    <property type="molecule type" value="Genomic_DNA"/>
</dbReference>
<dbReference type="AlphaFoldDB" id="A0A7W6RBV8"/>